<geneLocation type="mitochondrion" evidence="3"/>
<dbReference type="Proteomes" id="UP000290189">
    <property type="component" value="Unassembled WGS sequence"/>
</dbReference>
<feature type="compositionally biased region" description="Basic and acidic residues" evidence="2">
    <location>
        <begin position="21"/>
        <end position="36"/>
    </location>
</feature>
<dbReference type="EMBL" id="OVEO01000014">
    <property type="protein sequence ID" value="SPR00325.1"/>
    <property type="molecule type" value="Genomic_DNA"/>
</dbReference>
<feature type="region of interest" description="Disordered" evidence="2">
    <location>
        <begin position="1"/>
        <end position="97"/>
    </location>
</feature>
<evidence type="ECO:0000256" key="1">
    <source>
        <dbReference type="SAM" id="Coils"/>
    </source>
</evidence>
<proteinExistence type="predicted"/>
<name>A0A3P3YJG6_PLABS</name>
<organism evidence="3 4">
    <name type="scientific">Plasmodiophora brassicae</name>
    <name type="common">Clubroot disease agent</name>
    <dbReference type="NCBI Taxonomy" id="37360"/>
    <lineage>
        <taxon>Eukaryota</taxon>
        <taxon>Sar</taxon>
        <taxon>Rhizaria</taxon>
        <taxon>Endomyxa</taxon>
        <taxon>Phytomyxea</taxon>
        <taxon>Plasmodiophorida</taxon>
        <taxon>Plasmodiophoridae</taxon>
        <taxon>Plasmodiophora</taxon>
    </lineage>
</organism>
<keyword evidence="3" id="KW-0496">Mitochondrion</keyword>
<evidence type="ECO:0000313" key="3">
    <source>
        <dbReference type="EMBL" id="SPR00325.1"/>
    </source>
</evidence>
<dbReference type="AlphaFoldDB" id="A0A3P3YJG6"/>
<evidence type="ECO:0000256" key="2">
    <source>
        <dbReference type="SAM" id="MobiDB-lite"/>
    </source>
</evidence>
<feature type="compositionally biased region" description="Polar residues" evidence="2">
    <location>
        <begin position="83"/>
        <end position="92"/>
    </location>
</feature>
<evidence type="ECO:0000313" key="4">
    <source>
        <dbReference type="Proteomes" id="UP000290189"/>
    </source>
</evidence>
<sequence>MTKRPVPAPRTSSALAVGEHTPTERRSTGAWAHRDSLGGGKPGIASVASASRPSSRTPSAAAPRKTRLWTPSDQLLPSPWAAPQSQEQQESRTGVPPEVMERIETLQFMLAMVAEDNRLLRTVLKETGNEAPLPAEWAEPVVPLGEPDSAAPSSSRTVRFRCIRCDGMTPHLVIDDIHGWFDKSFRAVLREARQSHQETVDEIREHYNTVESQLSSDNARLKKALQTAASCHEKNWRGEAELRAKNRNLKQELAAARRQIADLEEKVASFSTSR</sequence>
<feature type="coiled-coil region" evidence="1">
    <location>
        <begin position="239"/>
        <end position="273"/>
    </location>
</feature>
<reference evidence="3 4" key="1">
    <citation type="submission" date="2018-03" db="EMBL/GenBank/DDBJ databases">
        <authorList>
            <person name="Fogelqvist J."/>
        </authorList>
    </citation>
    <scope>NUCLEOTIDE SEQUENCE [LARGE SCALE GENOMIC DNA]</scope>
</reference>
<gene>
    <name evidence="3" type="ORF">PLBR_LOCUS7540</name>
</gene>
<keyword evidence="1" id="KW-0175">Coiled coil</keyword>
<protein>
    <submittedName>
        <fullName evidence="3">Uncharacterized protein</fullName>
    </submittedName>
</protein>
<feature type="compositionally biased region" description="Low complexity" evidence="2">
    <location>
        <begin position="45"/>
        <end position="63"/>
    </location>
</feature>
<accession>A0A3P3YJG6</accession>